<dbReference type="InterPro" id="IPR001387">
    <property type="entry name" value="Cro/C1-type_HTH"/>
</dbReference>
<dbReference type="SMART" id="SM00530">
    <property type="entry name" value="HTH_XRE"/>
    <property type="match status" value="1"/>
</dbReference>
<dbReference type="GO" id="GO:0003677">
    <property type="term" value="F:DNA binding"/>
    <property type="evidence" value="ECO:0007669"/>
    <property type="project" value="UniProtKB-KW"/>
</dbReference>
<keyword evidence="1" id="KW-0238">DNA-binding</keyword>
<evidence type="ECO:0000259" key="2">
    <source>
        <dbReference type="PROSITE" id="PS50943"/>
    </source>
</evidence>
<dbReference type="AlphaFoldDB" id="A0A650ENL5"/>
<dbReference type="SUPFAM" id="SSF47413">
    <property type="entry name" value="lambda repressor-like DNA-binding domains"/>
    <property type="match status" value="1"/>
</dbReference>
<accession>A0A650ENL5</accession>
<feature type="domain" description="HTH cro/C1-type" evidence="2">
    <location>
        <begin position="9"/>
        <end position="52"/>
    </location>
</feature>
<evidence type="ECO:0000256" key="1">
    <source>
        <dbReference type="ARBA" id="ARBA00023125"/>
    </source>
</evidence>
<gene>
    <name evidence="3" type="ORF">Firmicute1046_2920</name>
</gene>
<name>A0A650ENL5_9FIRM</name>
<sequence>MRKTHSYIQKDISDYLNISKSAYGYYEQGRNEMDIKTILKLSDFYNVSTDYLLGKVDVDENSIQKDESELLTLYRKLNRDSKNVIFGALYALSIKDSK</sequence>
<evidence type="ECO:0000313" key="3">
    <source>
        <dbReference type="EMBL" id="QGT51216.1"/>
    </source>
</evidence>
<dbReference type="EMBL" id="MN577573">
    <property type="protein sequence ID" value="QGT51216.1"/>
    <property type="molecule type" value="Genomic_DNA"/>
</dbReference>
<reference evidence="3" key="1">
    <citation type="journal article" date="2020" name="J. ISSAAS">
        <title>Lactobacilli and other gastrointestinal microbiota of Peromyscus leucopus, reservoir host for agents of Lyme disease and other zoonoses in North America.</title>
        <authorList>
            <person name="Milovic A."/>
            <person name="Bassam K."/>
            <person name="Shao H."/>
            <person name="Chatzistamou I."/>
            <person name="Tufts D.M."/>
            <person name="Diuk-Wasser M."/>
            <person name="Barbour A.G."/>
        </authorList>
    </citation>
    <scope>NUCLEOTIDE SEQUENCE</scope>
    <source>
        <strain evidence="3">LL40</strain>
    </source>
</reference>
<dbReference type="CDD" id="cd00093">
    <property type="entry name" value="HTH_XRE"/>
    <property type="match status" value="1"/>
</dbReference>
<dbReference type="Pfam" id="PF01381">
    <property type="entry name" value="HTH_3"/>
    <property type="match status" value="1"/>
</dbReference>
<dbReference type="PROSITE" id="PS50943">
    <property type="entry name" value="HTH_CROC1"/>
    <property type="match status" value="1"/>
</dbReference>
<dbReference type="Gene3D" id="1.10.260.40">
    <property type="entry name" value="lambda repressor-like DNA-binding domains"/>
    <property type="match status" value="1"/>
</dbReference>
<dbReference type="PANTHER" id="PTHR46558:SF14">
    <property type="entry name" value="HTH-TYPE TRANSCRIPTIONAL REGULATOR ANSR"/>
    <property type="match status" value="1"/>
</dbReference>
<protein>
    <recommendedName>
        <fullName evidence="2">HTH cro/C1-type domain-containing protein</fullName>
    </recommendedName>
</protein>
<organism evidence="3">
    <name type="scientific">uncultured Bacillota bacterium</name>
    <dbReference type="NCBI Taxonomy" id="344338"/>
    <lineage>
        <taxon>Bacteria</taxon>
        <taxon>Bacillati</taxon>
        <taxon>Bacillota</taxon>
        <taxon>environmental samples</taxon>
    </lineage>
</organism>
<proteinExistence type="predicted"/>
<dbReference type="PANTHER" id="PTHR46558">
    <property type="entry name" value="TRACRIPTIONAL REGULATORY PROTEIN-RELATED-RELATED"/>
    <property type="match status" value="1"/>
</dbReference>
<dbReference type="InterPro" id="IPR010982">
    <property type="entry name" value="Lambda_DNA-bd_dom_sf"/>
</dbReference>